<dbReference type="Gene3D" id="1.10.10.60">
    <property type="entry name" value="Homeodomain-like"/>
    <property type="match status" value="1"/>
</dbReference>
<sequence length="116" mass="12776">MSSSRFSDAFKGDAVAQITERGYPVREVSGRLQVSPHSLYAWKKKFATASPGEAEKGSEIRRLKRERARVSEVRDILNRGGSGNGPGEPFPRRRAPPLSAIGPRTMASAYFVRDAK</sequence>
<keyword evidence="3" id="KW-1185">Reference proteome</keyword>
<gene>
    <name evidence="2" type="ORF">OCH239_20610</name>
</gene>
<dbReference type="GO" id="GO:0004803">
    <property type="term" value="F:transposase activity"/>
    <property type="evidence" value="ECO:0007669"/>
    <property type="project" value="InterPro"/>
</dbReference>
<dbReference type="GO" id="GO:0006313">
    <property type="term" value="P:DNA transposition"/>
    <property type="evidence" value="ECO:0007669"/>
    <property type="project" value="InterPro"/>
</dbReference>
<protein>
    <submittedName>
        <fullName evidence="2">Transposase</fullName>
    </submittedName>
</protein>
<dbReference type="GO" id="GO:0003677">
    <property type="term" value="F:DNA binding"/>
    <property type="evidence" value="ECO:0007669"/>
    <property type="project" value="InterPro"/>
</dbReference>
<evidence type="ECO:0000313" key="2">
    <source>
        <dbReference type="EMBL" id="ETX14762.1"/>
    </source>
</evidence>
<dbReference type="AlphaFoldDB" id="X7EFN8"/>
<evidence type="ECO:0000256" key="1">
    <source>
        <dbReference type="SAM" id="MobiDB-lite"/>
    </source>
</evidence>
<dbReference type="InterPro" id="IPR002514">
    <property type="entry name" value="Transposase_8"/>
</dbReference>
<evidence type="ECO:0000313" key="3">
    <source>
        <dbReference type="Proteomes" id="UP000022447"/>
    </source>
</evidence>
<comment type="caution">
    <text evidence="2">The sequence shown here is derived from an EMBL/GenBank/DDBJ whole genome shotgun (WGS) entry which is preliminary data.</text>
</comment>
<name>X7EFN8_9RHOB</name>
<dbReference type="STRING" id="1449350.OCH239_20610"/>
<reference evidence="2 3" key="1">
    <citation type="submission" date="2014-01" db="EMBL/GenBank/DDBJ databases">
        <title>Roseivivax halodurans JCM 10272 Genome Sequencing.</title>
        <authorList>
            <person name="Lai Q."/>
            <person name="Li G."/>
            <person name="Shao Z."/>
        </authorList>
    </citation>
    <scope>NUCLEOTIDE SEQUENCE [LARGE SCALE GENOMIC DNA]</scope>
    <source>
        <strain evidence="2 3">JCM 10272</strain>
    </source>
</reference>
<accession>X7EFN8</accession>
<organism evidence="2 3">
    <name type="scientific">Roseivivax halodurans JCM 10272</name>
    <dbReference type="NCBI Taxonomy" id="1449350"/>
    <lineage>
        <taxon>Bacteria</taxon>
        <taxon>Pseudomonadati</taxon>
        <taxon>Pseudomonadota</taxon>
        <taxon>Alphaproteobacteria</taxon>
        <taxon>Rhodobacterales</taxon>
        <taxon>Roseobacteraceae</taxon>
        <taxon>Roseivivax</taxon>
    </lineage>
</organism>
<dbReference type="SUPFAM" id="SSF46689">
    <property type="entry name" value="Homeodomain-like"/>
    <property type="match status" value="1"/>
</dbReference>
<proteinExistence type="predicted"/>
<dbReference type="EMBL" id="JALZ01000008">
    <property type="protein sequence ID" value="ETX14762.1"/>
    <property type="molecule type" value="Genomic_DNA"/>
</dbReference>
<dbReference type="eggNOG" id="COG2963">
    <property type="taxonomic scope" value="Bacteria"/>
</dbReference>
<feature type="region of interest" description="Disordered" evidence="1">
    <location>
        <begin position="73"/>
        <end position="100"/>
    </location>
</feature>
<dbReference type="InterPro" id="IPR009057">
    <property type="entry name" value="Homeodomain-like_sf"/>
</dbReference>
<dbReference type="Proteomes" id="UP000022447">
    <property type="component" value="Unassembled WGS sequence"/>
</dbReference>
<dbReference type="Pfam" id="PF01527">
    <property type="entry name" value="HTH_Tnp_1"/>
    <property type="match status" value="1"/>
</dbReference>